<reference evidence="4" key="1">
    <citation type="submission" date="2016-11" db="EMBL/GenBank/DDBJ databases">
        <authorList>
            <person name="Varghese N."/>
            <person name="Submissions S."/>
        </authorList>
    </citation>
    <scope>NUCLEOTIDE SEQUENCE [LARGE SCALE GENOMIC DNA]</scope>
    <source>
        <strain evidence="4">DSM 10124</strain>
    </source>
</reference>
<keyword evidence="4" id="KW-1185">Reference proteome</keyword>
<dbReference type="EMBL" id="FQVG01000082">
    <property type="protein sequence ID" value="SHF45419.1"/>
    <property type="molecule type" value="Genomic_DNA"/>
</dbReference>
<dbReference type="RefSeq" id="WP_073250236.1">
    <property type="nucleotide sequence ID" value="NZ_FQVG01000082.1"/>
</dbReference>
<dbReference type="PANTHER" id="PTHR33734:SF22">
    <property type="entry name" value="MEMBRANE-BOUND LYTIC MUREIN TRANSGLYCOSYLASE D"/>
    <property type="match status" value="1"/>
</dbReference>
<dbReference type="Pfam" id="PF01476">
    <property type="entry name" value="LysM"/>
    <property type="match status" value="2"/>
</dbReference>
<sequence length="253" mass="27521">MKNDIDNKTRAQIPERCRIGFQRYTVVKGDTLEKIAKRFNVTVGFLIVENPHIKDPNKLSPGDVLCVPIQPPPGVGRIPESCPIGYEKYTIKSGDSFSKIAQNIGVPIDLLIWNNPHIPDPNIIFPGDVLCIPVPLKLPSCNLLKPINPSMQNTFGSAMVQKQQNGQHLLVITGVNLPNPSLLGNYDGYDGFVGIAGIGGYGFQLTPVSIEEGLWIGSLIIFPILSSGNQVYIIPSNSEVSVPSKPILEGMLK</sequence>
<dbReference type="Gene3D" id="3.10.350.10">
    <property type="entry name" value="LysM domain"/>
    <property type="match status" value="2"/>
</dbReference>
<gene>
    <name evidence="3" type="ORF">SAMN02746091_02562</name>
</gene>
<evidence type="ECO:0000259" key="2">
    <source>
        <dbReference type="PROSITE" id="PS51782"/>
    </source>
</evidence>
<dbReference type="SUPFAM" id="SSF54106">
    <property type="entry name" value="LysM domain"/>
    <property type="match status" value="2"/>
</dbReference>
<dbReference type="Proteomes" id="UP000184423">
    <property type="component" value="Unassembled WGS sequence"/>
</dbReference>
<dbReference type="SMART" id="SM00257">
    <property type="entry name" value="LysM"/>
    <property type="match status" value="2"/>
</dbReference>
<proteinExistence type="predicted"/>
<dbReference type="InterPro" id="IPR058968">
    <property type="entry name" value="YoqH-like"/>
</dbReference>
<dbReference type="CDD" id="cd00118">
    <property type="entry name" value="LysM"/>
    <property type="match status" value="2"/>
</dbReference>
<protein>
    <submittedName>
        <fullName evidence="3">LysM repeat-containing protein</fullName>
    </submittedName>
</protein>
<feature type="domain" description="LysM" evidence="2">
    <location>
        <begin position="87"/>
        <end position="132"/>
    </location>
</feature>
<dbReference type="Pfam" id="PF26349">
    <property type="entry name" value="YoqH"/>
    <property type="match status" value="1"/>
</dbReference>
<evidence type="ECO:0000313" key="3">
    <source>
        <dbReference type="EMBL" id="SHF45419.1"/>
    </source>
</evidence>
<evidence type="ECO:0000313" key="4">
    <source>
        <dbReference type="Proteomes" id="UP000184423"/>
    </source>
</evidence>
<dbReference type="AlphaFoldDB" id="A0A1M5BSA9"/>
<dbReference type="PROSITE" id="PS50943">
    <property type="entry name" value="HTH_CROC1"/>
    <property type="match status" value="1"/>
</dbReference>
<dbReference type="InterPro" id="IPR001387">
    <property type="entry name" value="Cro/C1-type_HTH"/>
</dbReference>
<feature type="domain" description="HTH cro/C1-type" evidence="1">
    <location>
        <begin position="30"/>
        <end position="46"/>
    </location>
</feature>
<evidence type="ECO:0000259" key="1">
    <source>
        <dbReference type="PROSITE" id="PS50943"/>
    </source>
</evidence>
<dbReference type="InterPro" id="IPR036779">
    <property type="entry name" value="LysM_dom_sf"/>
</dbReference>
<accession>A0A1M5BSA9</accession>
<dbReference type="InterPro" id="IPR018392">
    <property type="entry name" value="LysM"/>
</dbReference>
<organism evidence="3 4">
    <name type="scientific">Caloramator proteoclasticus DSM 10124</name>
    <dbReference type="NCBI Taxonomy" id="1121262"/>
    <lineage>
        <taxon>Bacteria</taxon>
        <taxon>Bacillati</taxon>
        <taxon>Bacillota</taxon>
        <taxon>Clostridia</taxon>
        <taxon>Eubacteriales</taxon>
        <taxon>Clostridiaceae</taxon>
        <taxon>Caloramator</taxon>
    </lineage>
</organism>
<name>A0A1M5BSA9_9CLOT</name>
<dbReference type="PROSITE" id="PS51782">
    <property type="entry name" value="LYSM"/>
    <property type="match status" value="2"/>
</dbReference>
<dbReference type="PANTHER" id="PTHR33734">
    <property type="entry name" value="LYSM DOMAIN-CONTAINING GPI-ANCHORED PROTEIN 2"/>
    <property type="match status" value="1"/>
</dbReference>
<feature type="domain" description="LysM" evidence="2">
    <location>
        <begin position="22"/>
        <end position="67"/>
    </location>
</feature>